<dbReference type="RefSeq" id="WP_269880232.1">
    <property type="nucleotide sequence ID" value="NZ_JAQAGZ010000003.1"/>
</dbReference>
<evidence type="ECO:0000313" key="2">
    <source>
        <dbReference type="Proteomes" id="UP001527882"/>
    </source>
</evidence>
<dbReference type="EMBL" id="JAQAGZ010000003">
    <property type="protein sequence ID" value="MCZ8511833.1"/>
    <property type="molecule type" value="Genomic_DNA"/>
</dbReference>
<organism evidence="1 2">
    <name type="scientific">Paenibacillus gyeongsangnamensis</name>
    <dbReference type="NCBI Taxonomy" id="3388067"/>
    <lineage>
        <taxon>Bacteria</taxon>
        <taxon>Bacillati</taxon>
        <taxon>Bacillota</taxon>
        <taxon>Bacilli</taxon>
        <taxon>Bacillales</taxon>
        <taxon>Paenibacillaceae</taxon>
        <taxon>Paenibacillus</taxon>
    </lineage>
</organism>
<evidence type="ECO:0008006" key="3">
    <source>
        <dbReference type="Google" id="ProtNLM"/>
    </source>
</evidence>
<gene>
    <name evidence="1" type="ORF">O9H85_05240</name>
</gene>
<comment type="caution">
    <text evidence="1">The sequence shown here is derived from an EMBL/GenBank/DDBJ whole genome shotgun (WGS) entry which is preliminary data.</text>
</comment>
<protein>
    <recommendedName>
        <fullName evidence="3">HEPN domain-containing protein</fullName>
    </recommendedName>
</protein>
<keyword evidence="2" id="KW-1185">Reference proteome</keyword>
<name>A0ABT4Q4Q1_9BACL</name>
<proteinExistence type="predicted"/>
<sequence length="83" mass="9507">MELKERLTLMKAYETDCYSYCHYLLQREDAALEAAKQALCRLIRSDGFFEADPHARRNILRKESIAASLQVRKKMANGLTAIG</sequence>
<dbReference type="Proteomes" id="UP001527882">
    <property type="component" value="Unassembled WGS sequence"/>
</dbReference>
<reference evidence="1 2" key="1">
    <citation type="submission" date="2022-12" db="EMBL/GenBank/DDBJ databases">
        <title>Draft genome sequence of Paenibacillus sp. dW9.</title>
        <authorList>
            <person name="Choi E.-W."/>
            <person name="Kim D.-U."/>
        </authorList>
    </citation>
    <scope>NUCLEOTIDE SEQUENCE [LARGE SCALE GENOMIC DNA]</scope>
    <source>
        <strain evidence="2">dW9</strain>
    </source>
</reference>
<evidence type="ECO:0000313" key="1">
    <source>
        <dbReference type="EMBL" id="MCZ8511833.1"/>
    </source>
</evidence>
<accession>A0ABT4Q4Q1</accession>